<evidence type="ECO:0000313" key="5">
    <source>
        <dbReference type="EMBL" id="GAA4978207.1"/>
    </source>
</evidence>
<gene>
    <name evidence="5" type="ORF">GCM10023225_18470</name>
</gene>
<dbReference type="InterPro" id="IPR006035">
    <property type="entry name" value="Ureohydrolase"/>
</dbReference>
<keyword evidence="6" id="KW-1185">Reference proteome</keyword>
<dbReference type="InterPro" id="IPR023696">
    <property type="entry name" value="Ureohydrolase_dom_sf"/>
</dbReference>
<evidence type="ECO:0000313" key="6">
    <source>
        <dbReference type="Proteomes" id="UP001501195"/>
    </source>
</evidence>
<reference evidence="6" key="1">
    <citation type="journal article" date="2019" name="Int. J. Syst. Evol. Microbiol.">
        <title>The Global Catalogue of Microorganisms (GCM) 10K type strain sequencing project: providing services to taxonomists for standard genome sequencing and annotation.</title>
        <authorList>
            <consortium name="The Broad Institute Genomics Platform"/>
            <consortium name="The Broad Institute Genome Sequencing Center for Infectious Disease"/>
            <person name="Wu L."/>
            <person name="Ma J."/>
        </authorList>
    </citation>
    <scope>NUCLEOTIDE SEQUENCE [LARGE SCALE GENOMIC DNA]</scope>
    <source>
        <strain evidence="6">JCM 18126</strain>
    </source>
</reference>
<evidence type="ECO:0000256" key="1">
    <source>
        <dbReference type="ARBA" id="ARBA00022723"/>
    </source>
</evidence>
<evidence type="ECO:0008006" key="7">
    <source>
        <dbReference type="Google" id="ProtNLM"/>
    </source>
</evidence>
<dbReference type="Pfam" id="PF00491">
    <property type="entry name" value="Arginase"/>
    <property type="match status" value="1"/>
</dbReference>
<dbReference type="Proteomes" id="UP001501195">
    <property type="component" value="Unassembled WGS sequence"/>
</dbReference>
<dbReference type="PANTHER" id="PTHR43782:SF3">
    <property type="entry name" value="ARGINASE"/>
    <property type="match status" value="1"/>
</dbReference>
<dbReference type="EMBL" id="BAABIL010000253">
    <property type="protein sequence ID" value="GAA4978207.1"/>
    <property type="molecule type" value="Genomic_DNA"/>
</dbReference>
<keyword evidence="2" id="KW-0378">Hydrolase</keyword>
<dbReference type="SUPFAM" id="SSF52768">
    <property type="entry name" value="Arginase/deacetylase"/>
    <property type="match status" value="1"/>
</dbReference>
<dbReference type="Gene3D" id="3.40.800.10">
    <property type="entry name" value="Ureohydrolase domain"/>
    <property type="match status" value="1"/>
</dbReference>
<keyword evidence="1" id="KW-0479">Metal-binding</keyword>
<organism evidence="5 6">
    <name type="scientific">Kineococcus glutinatus</name>
    <dbReference type="NCBI Taxonomy" id="1070872"/>
    <lineage>
        <taxon>Bacteria</taxon>
        <taxon>Bacillati</taxon>
        <taxon>Actinomycetota</taxon>
        <taxon>Actinomycetes</taxon>
        <taxon>Kineosporiales</taxon>
        <taxon>Kineosporiaceae</taxon>
        <taxon>Kineococcus</taxon>
    </lineage>
</organism>
<name>A0ABP9HTE2_9ACTN</name>
<evidence type="ECO:0000256" key="2">
    <source>
        <dbReference type="ARBA" id="ARBA00022801"/>
    </source>
</evidence>
<comment type="similarity">
    <text evidence="4">Belongs to the arginase family.</text>
</comment>
<comment type="caution">
    <text evidence="5">The sequence shown here is derived from an EMBL/GenBank/DDBJ whole genome shotgun (WGS) entry which is preliminary data.</text>
</comment>
<proteinExistence type="inferred from homology"/>
<evidence type="ECO:0000256" key="4">
    <source>
        <dbReference type="PROSITE-ProRule" id="PRU00742"/>
    </source>
</evidence>
<protein>
    <recommendedName>
        <fullName evidence="7">Arginase</fullName>
    </recommendedName>
</protein>
<evidence type="ECO:0000256" key="3">
    <source>
        <dbReference type="ARBA" id="ARBA00023211"/>
    </source>
</evidence>
<accession>A0ABP9HTE2</accession>
<dbReference type="PANTHER" id="PTHR43782">
    <property type="entry name" value="ARGINASE"/>
    <property type="match status" value="1"/>
</dbReference>
<keyword evidence="3" id="KW-0464">Manganese</keyword>
<sequence>MTPAVPRWGVLGVPTSAAAHAPGLEKGPAALRAAGLLDALAAAGLDVTDAGDRPVTRWRSAVEPGRPNDVAGAAAVLADAAPAIGRVLREGRVPLVLGGDCTLALALVSAAVAELGDVGLVYVDGGQDLLLPPEPILDAMGVAHALDLPGAVPEIAGLGPRRPLLTPDAVCFLGYSDEEEDVHGLVPSVRLPAGQVLADPAGCARRAVAAVTGGRERFVVHVDVDVLDFFAVPAADIPIYGRGLDLDTLGTVLSTLVAQPGFAGATFVEFNPDRGAADGSTARSLVDALAAALGG</sequence>
<dbReference type="PROSITE" id="PS51409">
    <property type="entry name" value="ARGINASE_2"/>
    <property type="match status" value="1"/>
</dbReference>
<dbReference type="RefSeq" id="WP_345712196.1">
    <property type="nucleotide sequence ID" value="NZ_BAABIL010000253.1"/>
</dbReference>